<dbReference type="GO" id="GO:0015288">
    <property type="term" value="F:porin activity"/>
    <property type="evidence" value="ECO:0007669"/>
    <property type="project" value="InterPro"/>
</dbReference>
<dbReference type="OrthoDB" id="228981at2"/>
<feature type="region of interest" description="Disordered" evidence="2">
    <location>
        <begin position="57"/>
        <end position="85"/>
    </location>
</feature>
<accession>Q0AMS4</accession>
<feature type="compositionally biased region" description="Low complexity" evidence="2">
    <location>
        <begin position="57"/>
        <end position="70"/>
    </location>
</feature>
<evidence type="ECO:0000256" key="3">
    <source>
        <dbReference type="SAM" id="SignalP"/>
    </source>
</evidence>
<dbReference type="InterPro" id="IPR023614">
    <property type="entry name" value="Porin_dom_sf"/>
</dbReference>
<organism evidence="5 6">
    <name type="scientific">Maricaulis maris (strain MCS10)</name>
    <name type="common">Caulobacter maris</name>
    <dbReference type="NCBI Taxonomy" id="394221"/>
    <lineage>
        <taxon>Bacteria</taxon>
        <taxon>Pseudomonadati</taxon>
        <taxon>Pseudomonadota</taxon>
        <taxon>Alphaproteobacteria</taxon>
        <taxon>Maricaulales</taxon>
        <taxon>Maricaulaceae</taxon>
        <taxon>Maricaulis</taxon>
    </lineage>
</organism>
<dbReference type="Pfam" id="PF13609">
    <property type="entry name" value="Porin_4"/>
    <property type="match status" value="1"/>
</dbReference>
<dbReference type="SUPFAM" id="SSF56935">
    <property type="entry name" value="Porins"/>
    <property type="match status" value="1"/>
</dbReference>
<dbReference type="InterPro" id="IPR033900">
    <property type="entry name" value="Gram_neg_porin_domain"/>
</dbReference>
<keyword evidence="6" id="KW-1185">Reference proteome</keyword>
<evidence type="ECO:0000259" key="4">
    <source>
        <dbReference type="Pfam" id="PF13609"/>
    </source>
</evidence>
<evidence type="ECO:0000313" key="6">
    <source>
        <dbReference type="Proteomes" id="UP000001964"/>
    </source>
</evidence>
<gene>
    <name evidence="5" type="ordered locus">Mmar10_2121</name>
</gene>
<feature type="signal peptide" evidence="3">
    <location>
        <begin position="1"/>
        <end position="24"/>
    </location>
</feature>
<dbReference type="RefSeq" id="WP_011644058.1">
    <property type="nucleotide sequence ID" value="NC_008347.1"/>
</dbReference>
<dbReference type="eggNOG" id="COG3637">
    <property type="taxonomic scope" value="Bacteria"/>
</dbReference>
<protein>
    <recommendedName>
        <fullName evidence="4">Porin domain-containing protein</fullName>
    </recommendedName>
</protein>
<evidence type="ECO:0000313" key="5">
    <source>
        <dbReference type="EMBL" id="ABI66413.1"/>
    </source>
</evidence>
<dbReference type="EMBL" id="CP000449">
    <property type="protein sequence ID" value="ABI66413.1"/>
    <property type="molecule type" value="Genomic_DNA"/>
</dbReference>
<feature type="chain" id="PRO_5004168218" description="Porin domain-containing protein" evidence="3">
    <location>
        <begin position="25"/>
        <end position="520"/>
    </location>
</feature>
<dbReference type="GO" id="GO:0016020">
    <property type="term" value="C:membrane"/>
    <property type="evidence" value="ECO:0007669"/>
    <property type="project" value="InterPro"/>
</dbReference>
<dbReference type="Gene3D" id="2.40.160.10">
    <property type="entry name" value="Porin"/>
    <property type="match status" value="1"/>
</dbReference>
<feature type="coiled-coil region" evidence="1">
    <location>
        <begin position="25"/>
        <end position="52"/>
    </location>
</feature>
<dbReference type="Proteomes" id="UP000001964">
    <property type="component" value="Chromosome"/>
</dbReference>
<evidence type="ECO:0000256" key="2">
    <source>
        <dbReference type="SAM" id="MobiDB-lite"/>
    </source>
</evidence>
<sequence length="520" mass="56037" precursor="true">MKRKFLTLGVSALTLAAAGPVAFADDEADARIEALESRIEQLEETNRRLLAYLESQGAPAAHQAPHAGHTGHAGHGGHGADTVPASDAPAQVAHADHHVAHHGDSMNDRFVGLSTDYSFAMLDHAEGINQRQLIQLRAMQSGELDNRVTLSGGITVLANYQRSNSDTKFGWLMRHPTSANQIGEEVSELVVHSAQLAATARISDNVTAYMELLYNPEQSFGSGTITDLNRNQVQVRKAWVMYGNLDNSPVYAAIGKMDTPFGLNDTVSPFTNSTTWHSFAGLAYGGLVGYYADGLHIRAMAIQGGAQFRAANTPVNGTNVPSRVNNFAVDVNYTAPLGEDGSVLVGASYEHGSPYCQAYPVFHFNPCADNNPAYAVYSRVRMGAFEFLGEFQETTDVWPGSAVPDPSNPLSVYEARETRSWAVGGRYGMDIGAESLLDLSLEFSRFRAGADGAPWERQDQYVAGLSYFLAPGVNVFGEYIHTDGWVPLNFLSGGNLPGGATWSEFDATTDILAFGVQATF</sequence>
<keyword evidence="3" id="KW-0732">Signal</keyword>
<proteinExistence type="predicted"/>
<name>Q0AMS4_MARMM</name>
<dbReference type="AlphaFoldDB" id="Q0AMS4"/>
<reference evidence="5 6" key="1">
    <citation type="submission" date="2006-08" db="EMBL/GenBank/DDBJ databases">
        <title>Complete sequence of Maricaulis maris MCS10.</title>
        <authorList>
            <consortium name="US DOE Joint Genome Institute"/>
            <person name="Copeland A."/>
            <person name="Lucas S."/>
            <person name="Lapidus A."/>
            <person name="Barry K."/>
            <person name="Detter J.C."/>
            <person name="Glavina del Rio T."/>
            <person name="Hammon N."/>
            <person name="Israni S."/>
            <person name="Dalin E."/>
            <person name="Tice H."/>
            <person name="Pitluck S."/>
            <person name="Saunders E."/>
            <person name="Brettin T."/>
            <person name="Bruce D."/>
            <person name="Han C."/>
            <person name="Tapia R."/>
            <person name="Gilna P."/>
            <person name="Schmutz J."/>
            <person name="Larimer F."/>
            <person name="Land M."/>
            <person name="Hauser L."/>
            <person name="Kyrpides N."/>
            <person name="Mikhailova N."/>
            <person name="Viollier P."/>
            <person name="Stephens C."/>
            <person name="Richardson P."/>
        </authorList>
    </citation>
    <scope>NUCLEOTIDE SEQUENCE [LARGE SCALE GENOMIC DNA]</scope>
    <source>
        <strain evidence="5 6">MCS10</strain>
    </source>
</reference>
<keyword evidence="1" id="KW-0175">Coiled coil</keyword>
<dbReference type="KEGG" id="mmr:Mmar10_2121"/>
<evidence type="ECO:0000256" key="1">
    <source>
        <dbReference type="SAM" id="Coils"/>
    </source>
</evidence>
<dbReference type="HOGENOM" id="CLU_523543_0_0_5"/>
<feature type="domain" description="Porin" evidence="4">
    <location>
        <begin position="195"/>
        <end position="483"/>
    </location>
</feature>